<sequence>MSHPPLEGNRPQTTTTAAAAEEELPPDNTSTGQKLAIYNQIGSFPGPYLRLDPLNLSALPAHNKTTQENAIASHVYAILSEARRVADRISTANSGKQGKQGIWHQTGTKKYQTVAAPIENWKTEVSREAILHYAAKQEQSSGLRNWDEYRGETEYWFARRSIHKDAAEAGTACWAEFVAGLRNEHSMNEKAYTHSIYDARLVLDFEQALGEAGLHSEIKGLTMKIYEMCHAVPLRNRVFATLVLTGSISDDEFVVAQFPVQLKGSAIGFYSNNKNQQEDNKSLTTAEMRKKVTVGQYVSVERCVRRPETNDIEWLMATASDAKGGVPMMVQRLAIPGTICKDVEYFLEWVAGRRGDRR</sequence>
<name>A0A8H3FGY5_9LECA</name>
<evidence type="ECO:0000313" key="3">
    <source>
        <dbReference type="EMBL" id="CAF9923324.1"/>
    </source>
</evidence>
<gene>
    <name evidence="3" type="ORF">GOMPHAMPRED_002808</name>
</gene>
<evidence type="ECO:0000313" key="4">
    <source>
        <dbReference type="Proteomes" id="UP000664169"/>
    </source>
</evidence>
<evidence type="ECO:0000259" key="2">
    <source>
        <dbReference type="Pfam" id="PF11274"/>
    </source>
</evidence>
<dbReference type="OrthoDB" id="6423603at2759"/>
<protein>
    <recommendedName>
        <fullName evidence="2">DUF3074 domain-containing protein</fullName>
    </recommendedName>
</protein>
<accession>A0A8H3FGY5</accession>
<dbReference type="Proteomes" id="UP000664169">
    <property type="component" value="Unassembled WGS sequence"/>
</dbReference>
<evidence type="ECO:0000256" key="1">
    <source>
        <dbReference type="SAM" id="MobiDB-lite"/>
    </source>
</evidence>
<feature type="region of interest" description="Disordered" evidence="1">
    <location>
        <begin position="1"/>
        <end position="32"/>
    </location>
</feature>
<dbReference type="InterPro" id="IPR024500">
    <property type="entry name" value="DUF3074"/>
</dbReference>
<feature type="domain" description="DUF3074" evidence="2">
    <location>
        <begin position="156"/>
        <end position="350"/>
    </location>
</feature>
<keyword evidence="4" id="KW-1185">Reference proteome</keyword>
<comment type="caution">
    <text evidence="3">The sequence shown here is derived from an EMBL/GenBank/DDBJ whole genome shotgun (WGS) entry which is preliminary data.</text>
</comment>
<reference evidence="3" key="1">
    <citation type="submission" date="2021-03" db="EMBL/GenBank/DDBJ databases">
        <authorList>
            <person name="Tagirdzhanova G."/>
        </authorList>
    </citation>
    <scope>NUCLEOTIDE SEQUENCE</scope>
</reference>
<dbReference type="PANTHER" id="PTHR40370">
    <property type="entry name" value="EXPRESSED PROTEIN"/>
    <property type="match status" value="1"/>
</dbReference>
<proteinExistence type="predicted"/>
<dbReference type="Pfam" id="PF11274">
    <property type="entry name" value="DUF3074"/>
    <property type="match status" value="1"/>
</dbReference>
<dbReference type="AlphaFoldDB" id="A0A8H3FGY5"/>
<organism evidence="3 4">
    <name type="scientific">Gomphillus americanus</name>
    <dbReference type="NCBI Taxonomy" id="1940652"/>
    <lineage>
        <taxon>Eukaryota</taxon>
        <taxon>Fungi</taxon>
        <taxon>Dikarya</taxon>
        <taxon>Ascomycota</taxon>
        <taxon>Pezizomycotina</taxon>
        <taxon>Lecanoromycetes</taxon>
        <taxon>OSLEUM clade</taxon>
        <taxon>Ostropomycetidae</taxon>
        <taxon>Ostropales</taxon>
        <taxon>Graphidaceae</taxon>
        <taxon>Gomphilloideae</taxon>
        <taxon>Gomphillus</taxon>
    </lineage>
</organism>
<dbReference type="PANTHER" id="PTHR40370:SF1">
    <property type="entry name" value="DUF3074 DOMAIN-CONTAINING PROTEIN"/>
    <property type="match status" value="1"/>
</dbReference>
<dbReference type="EMBL" id="CAJPDQ010000019">
    <property type="protein sequence ID" value="CAF9923324.1"/>
    <property type="molecule type" value="Genomic_DNA"/>
</dbReference>